<feature type="region of interest" description="Disordered" evidence="8">
    <location>
        <begin position="307"/>
        <end position="332"/>
    </location>
</feature>
<dbReference type="PANTHER" id="PTHR24241">
    <property type="entry name" value="NEUROPEPTIDE RECEPTOR-RELATED G-PROTEIN COUPLED RECEPTOR"/>
    <property type="match status" value="1"/>
</dbReference>
<feature type="transmembrane region" description="Helical" evidence="9">
    <location>
        <begin position="129"/>
        <end position="154"/>
    </location>
</feature>
<dbReference type="AlphaFoldDB" id="A0A9J6F4A8"/>
<keyword evidence="12" id="KW-1185">Reference proteome</keyword>
<evidence type="ECO:0000256" key="5">
    <source>
        <dbReference type="ARBA" id="ARBA00022989"/>
    </source>
</evidence>
<reference evidence="11" key="1">
    <citation type="journal article" date="2020" name="Cell">
        <title>Large-Scale Comparative Analyses of Tick Genomes Elucidate Their Genetic Diversity and Vector Capacities.</title>
        <authorList>
            <consortium name="Tick Genome and Microbiome Consortium (TIGMIC)"/>
            <person name="Jia N."/>
            <person name="Wang J."/>
            <person name="Shi W."/>
            <person name="Du L."/>
            <person name="Sun Y."/>
            <person name="Zhan W."/>
            <person name="Jiang J.F."/>
            <person name="Wang Q."/>
            <person name="Zhang B."/>
            <person name="Ji P."/>
            <person name="Bell-Sakyi L."/>
            <person name="Cui X.M."/>
            <person name="Yuan T.T."/>
            <person name="Jiang B.G."/>
            <person name="Yang W.F."/>
            <person name="Lam T.T."/>
            <person name="Chang Q.C."/>
            <person name="Ding S.J."/>
            <person name="Wang X.J."/>
            <person name="Zhu J.G."/>
            <person name="Ruan X.D."/>
            <person name="Zhao L."/>
            <person name="Wei J.T."/>
            <person name="Ye R.Z."/>
            <person name="Que T.C."/>
            <person name="Du C.H."/>
            <person name="Zhou Y.H."/>
            <person name="Cheng J.X."/>
            <person name="Dai P.F."/>
            <person name="Guo W.B."/>
            <person name="Han X.H."/>
            <person name="Huang E.J."/>
            <person name="Li L.F."/>
            <person name="Wei W."/>
            <person name="Gao Y.C."/>
            <person name="Liu J.Z."/>
            <person name="Shao H.Z."/>
            <person name="Wang X."/>
            <person name="Wang C.C."/>
            <person name="Yang T.C."/>
            <person name="Huo Q.B."/>
            <person name="Li W."/>
            <person name="Chen H.Y."/>
            <person name="Chen S.E."/>
            <person name="Zhou L.G."/>
            <person name="Ni X.B."/>
            <person name="Tian J.H."/>
            <person name="Sheng Y."/>
            <person name="Liu T."/>
            <person name="Pan Y.S."/>
            <person name="Xia L.Y."/>
            <person name="Li J."/>
            <person name="Zhao F."/>
            <person name="Cao W.C."/>
        </authorList>
    </citation>
    <scope>NUCLEOTIDE SEQUENCE</scope>
    <source>
        <strain evidence="11">Rmic-2018</strain>
    </source>
</reference>
<evidence type="ECO:0000313" key="12">
    <source>
        <dbReference type="Proteomes" id="UP000821866"/>
    </source>
</evidence>
<dbReference type="GO" id="GO:0032870">
    <property type="term" value="P:cellular response to hormone stimulus"/>
    <property type="evidence" value="ECO:0007669"/>
    <property type="project" value="TreeGrafter"/>
</dbReference>
<evidence type="ECO:0000256" key="3">
    <source>
        <dbReference type="ARBA" id="ARBA00022475"/>
    </source>
</evidence>
<dbReference type="SUPFAM" id="SSF81321">
    <property type="entry name" value="Family A G protein-coupled receptor-like"/>
    <property type="match status" value="1"/>
</dbReference>
<comment type="subcellular location">
    <subcellularLocation>
        <location evidence="1">Cell membrane</location>
        <topology evidence="1">Multi-pass membrane protein</topology>
    </subcellularLocation>
</comment>
<feature type="compositionally biased region" description="Basic and acidic residues" evidence="8">
    <location>
        <begin position="318"/>
        <end position="332"/>
    </location>
</feature>
<evidence type="ECO:0000256" key="7">
    <source>
        <dbReference type="ARBA" id="ARBA00023170"/>
    </source>
</evidence>
<dbReference type="GO" id="GO:0042277">
    <property type="term" value="F:peptide binding"/>
    <property type="evidence" value="ECO:0007669"/>
    <property type="project" value="TreeGrafter"/>
</dbReference>
<keyword evidence="6 9" id="KW-0472">Membrane</keyword>
<keyword evidence="5 9" id="KW-1133">Transmembrane helix</keyword>
<evidence type="ECO:0000259" key="10">
    <source>
        <dbReference type="PROSITE" id="PS50262"/>
    </source>
</evidence>
<accession>A0A9J6F4A8</accession>
<evidence type="ECO:0000256" key="4">
    <source>
        <dbReference type="ARBA" id="ARBA00022692"/>
    </source>
</evidence>
<comment type="similarity">
    <text evidence="2">Belongs to the G-protein coupled receptor 1 family.</text>
</comment>
<name>A0A9J6F4A8_RHIMP</name>
<comment type="caution">
    <text evidence="11">The sequence shown here is derived from an EMBL/GenBank/DDBJ whole genome shotgun (WGS) entry which is preliminary data.</text>
</comment>
<evidence type="ECO:0000313" key="11">
    <source>
        <dbReference type="EMBL" id="KAH8041404.1"/>
    </source>
</evidence>
<sequence length="332" mass="36944">MERGYKQPDPVASVRLPMQSTPQEFAEQAARAFFPKYDSASSTCPEIDELEPRAKSDTSSPFGMAEPIAAIKTSHQGTTAGPDGIPYEVFKYMEGEEGENKGHGDDSKRGRLRLRRSDMRQMHRARNRTLRLTIIIVLAFFLCWTPYVTMVLWYQIDPSGAEHVNGYLQSSLFMFAVSNSCVNPLVYGSYTKSFKRILAQVCCWIRKVQGGNYSTYAHASTRIPLSEVACRKTIPDVVPAEAPDDHKPRCLVCVPPANNNEIQLELCQPATNYTYASVPKDTGDCSVLWKARSYSAKGHRKSAVTVLQNGDTGHGHGGRVEKNRVRSDPCSL</sequence>
<reference evidence="11" key="2">
    <citation type="submission" date="2021-09" db="EMBL/GenBank/DDBJ databases">
        <authorList>
            <person name="Jia N."/>
            <person name="Wang J."/>
            <person name="Shi W."/>
            <person name="Du L."/>
            <person name="Sun Y."/>
            <person name="Zhan W."/>
            <person name="Jiang J."/>
            <person name="Wang Q."/>
            <person name="Zhang B."/>
            <person name="Ji P."/>
            <person name="Sakyi L.B."/>
            <person name="Cui X."/>
            <person name="Yuan T."/>
            <person name="Jiang B."/>
            <person name="Yang W."/>
            <person name="Lam T.T.-Y."/>
            <person name="Chang Q."/>
            <person name="Ding S."/>
            <person name="Wang X."/>
            <person name="Zhu J."/>
            <person name="Ruan X."/>
            <person name="Zhao L."/>
            <person name="Wei J."/>
            <person name="Que T."/>
            <person name="Du C."/>
            <person name="Cheng J."/>
            <person name="Dai P."/>
            <person name="Han X."/>
            <person name="Huang E."/>
            <person name="Gao Y."/>
            <person name="Liu J."/>
            <person name="Shao H."/>
            <person name="Ye R."/>
            <person name="Li L."/>
            <person name="Wei W."/>
            <person name="Wang X."/>
            <person name="Wang C."/>
            <person name="Huo Q."/>
            <person name="Li W."/>
            <person name="Guo W."/>
            <person name="Chen H."/>
            <person name="Chen S."/>
            <person name="Zhou L."/>
            <person name="Zhou L."/>
            <person name="Ni X."/>
            <person name="Tian J."/>
            <person name="Zhou Y."/>
            <person name="Sheng Y."/>
            <person name="Liu T."/>
            <person name="Pan Y."/>
            <person name="Xia L."/>
            <person name="Li J."/>
            <person name="Zhao F."/>
            <person name="Cao W."/>
        </authorList>
    </citation>
    <scope>NUCLEOTIDE SEQUENCE</scope>
    <source>
        <strain evidence="11">Rmic-2018</strain>
        <tissue evidence="11">Larvae</tissue>
    </source>
</reference>
<dbReference type="InterPro" id="IPR017452">
    <property type="entry name" value="GPCR_Rhodpsn_7TM"/>
</dbReference>
<dbReference type="VEuPathDB" id="VectorBase:LOC119164618"/>
<dbReference type="Proteomes" id="UP000821866">
    <property type="component" value="Chromosome 1"/>
</dbReference>
<evidence type="ECO:0000256" key="2">
    <source>
        <dbReference type="ARBA" id="ARBA00010663"/>
    </source>
</evidence>
<keyword evidence="3" id="KW-1003">Cell membrane</keyword>
<dbReference type="PROSITE" id="PS50262">
    <property type="entry name" value="G_PROTEIN_RECEP_F1_2"/>
    <property type="match status" value="1"/>
</dbReference>
<dbReference type="GO" id="GO:0004930">
    <property type="term" value="F:G protein-coupled receptor activity"/>
    <property type="evidence" value="ECO:0007669"/>
    <property type="project" value="InterPro"/>
</dbReference>
<dbReference type="PRINTS" id="PR00237">
    <property type="entry name" value="GPCRRHODOPSN"/>
</dbReference>
<dbReference type="EMBL" id="JABSTU010000001">
    <property type="protein sequence ID" value="KAH8041404.1"/>
    <property type="molecule type" value="Genomic_DNA"/>
</dbReference>
<dbReference type="PANTHER" id="PTHR24241:SF190">
    <property type="entry name" value="CARDIOACCELERATORY PEPTIDE RECEPTOR-LIKE PROTEIN"/>
    <property type="match status" value="1"/>
</dbReference>
<dbReference type="GO" id="GO:0005886">
    <property type="term" value="C:plasma membrane"/>
    <property type="evidence" value="ECO:0007669"/>
    <property type="project" value="UniProtKB-SubCell"/>
</dbReference>
<feature type="transmembrane region" description="Helical" evidence="9">
    <location>
        <begin position="166"/>
        <end position="187"/>
    </location>
</feature>
<feature type="domain" description="G-protein coupled receptors family 1 profile" evidence="10">
    <location>
        <begin position="114"/>
        <end position="187"/>
    </location>
</feature>
<dbReference type="Gene3D" id="1.20.1070.10">
    <property type="entry name" value="Rhodopsin 7-helix transmembrane proteins"/>
    <property type="match status" value="1"/>
</dbReference>
<keyword evidence="4 9" id="KW-0812">Transmembrane</keyword>
<dbReference type="InterPro" id="IPR000276">
    <property type="entry name" value="GPCR_Rhodpsn"/>
</dbReference>
<evidence type="ECO:0000256" key="6">
    <source>
        <dbReference type="ARBA" id="ARBA00023136"/>
    </source>
</evidence>
<dbReference type="Pfam" id="PF00001">
    <property type="entry name" value="7tm_1"/>
    <property type="match status" value="1"/>
</dbReference>
<keyword evidence="7" id="KW-0675">Receptor</keyword>
<gene>
    <name evidence="11" type="ORF">HPB51_014685</name>
</gene>
<evidence type="ECO:0000256" key="1">
    <source>
        <dbReference type="ARBA" id="ARBA00004651"/>
    </source>
</evidence>
<evidence type="ECO:0000256" key="9">
    <source>
        <dbReference type="SAM" id="Phobius"/>
    </source>
</evidence>
<evidence type="ECO:0000256" key="8">
    <source>
        <dbReference type="SAM" id="MobiDB-lite"/>
    </source>
</evidence>
<organism evidence="11 12">
    <name type="scientific">Rhipicephalus microplus</name>
    <name type="common">Cattle tick</name>
    <name type="synonym">Boophilus microplus</name>
    <dbReference type="NCBI Taxonomy" id="6941"/>
    <lineage>
        <taxon>Eukaryota</taxon>
        <taxon>Metazoa</taxon>
        <taxon>Ecdysozoa</taxon>
        <taxon>Arthropoda</taxon>
        <taxon>Chelicerata</taxon>
        <taxon>Arachnida</taxon>
        <taxon>Acari</taxon>
        <taxon>Parasitiformes</taxon>
        <taxon>Ixodida</taxon>
        <taxon>Ixodoidea</taxon>
        <taxon>Ixodidae</taxon>
        <taxon>Rhipicephalinae</taxon>
        <taxon>Rhipicephalus</taxon>
        <taxon>Boophilus</taxon>
    </lineage>
</organism>
<protein>
    <recommendedName>
        <fullName evidence="10">G-protein coupled receptors family 1 profile domain-containing protein</fullName>
    </recommendedName>
</protein>
<proteinExistence type="inferred from homology"/>